<evidence type="ECO:0000313" key="4">
    <source>
        <dbReference type="Proteomes" id="UP001172738"/>
    </source>
</evidence>
<comment type="caution">
    <text evidence="3">The sequence shown here is derived from an EMBL/GenBank/DDBJ whole genome shotgun (WGS) entry which is preliminary data.</text>
</comment>
<proteinExistence type="predicted"/>
<evidence type="ECO:0000313" key="3">
    <source>
        <dbReference type="EMBL" id="MDN4474124.1"/>
    </source>
</evidence>
<accession>A0ABT8G5W7</accession>
<feature type="transmembrane region" description="Helical" evidence="2">
    <location>
        <begin position="42"/>
        <end position="64"/>
    </location>
</feature>
<reference evidence="3" key="1">
    <citation type="submission" date="2023-06" db="EMBL/GenBank/DDBJ databases">
        <title>SYSU T00b26.</title>
        <authorList>
            <person name="Gao L."/>
            <person name="Fang B.-Z."/>
            <person name="Li W.-J."/>
        </authorList>
    </citation>
    <scope>NUCLEOTIDE SEQUENCE</scope>
    <source>
        <strain evidence="3">SYSU T00b26</strain>
    </source>
</reference>
<dbReference type="EMBL" id="JAUHPV010000011">
    <property type="protein sequence ID" value="MDN4474124.1"/>
    <property type="molecule type" value="Genomic_DNA"/>
</dbReference>
<keyword evidence="2" id="KW-0812">Transmembrane</keyword>
<name>A0ABT8G5W7_9MICO</name>
<organism evidence="3 4">
    <name type="scientific">Demequina zhanjiangensis</name>
    <dbReference type="NCBI Taxonomy" id="3051659"/>
    <lineage>
        <taxon>Bacteria</taxon>
        <taxon>Bacillati</taxon>
        <taxon>Actinomycetota</taxon>
        <taxon>Actinomycetes</taxon>
        <taxon>Micrococcales</taxon>
        <taxon>Demequinaceae</taxon>
        <taxon>Demequina</taxon>
    </lineage>
</organism>
<dbReference type="RefSeq" id="WP_301130272.1">
    <property type="nucleotide sequence ID" value="NZ_JAUHPV010000011.1"/>
</dbReference>
<feature type="region of interest" description="Disordered" evidence="1">
    <location>
        <begin position="72"/>
        <end position="108"/>
    </location>
</feature>
<keyword evidence="2" id="KW-0472">Membrane</keyword>
<sequence>MSELRDILQGRHDRLATSLRDAAEFDELTAVGTVKRRRRTRALVTSTSTVLGVGALSLGAFLLLPGASDDGDPAATLSPSPTPTVTASPSASPTTAPSAPPEPSEAAVPLVTGDDIGILERLENPTTGETWHQPTLIAAPAPLADEGGTFLSVGTRGDADIVLWVAGGFDYWTSGYEARLYEIDAAGIRWIQCPSVVPSDRCETPWAEWENGARSFDALTNYDSLTLPRAVSPAPGWSIDLTIADDMALLGNEAPGTTLTPNERAVLGYGERTVIATLGPWQLVQDQSDGFVPSLIDVRYRLVSAFGTSIELGSEAGSDYADANAAFGGPNYQGDEMLPASGTCFRADETIDPHHDADGWVAAGINVDGQRVYLPVEGGNAVSRAVYDTLFDSSWAWSDEAGDMVSGVGAYAYSTYAEFLEARSVVTWDRGDGVWVVGIQAQASQQVYECA</sequence>
<feature type="compositionally biased region" description="Low complexity" evidence="1">
    <location>
        <begin position="73"/>
        <end position="97"/>
    </location>
</feature>
<evidence type="ECO:0000256" key="2">
    <source>
        <dbReference type="SAM" id="Phobius"/>
    </source>
</evidence>
<keyword evidence="4" id="KW-1185">Reference proteome</keyword>
<keyword evidence="2" id="KW-1133">Transmembrane helix</keyword>
<protein>
    <submittedName>
        <fullName evidence="3">Uncharacterized protein</fullName>
    </submittedName>
</protein>
<dbReference type="Proteomes" id="UP001172738">
    <property type="component" value="Unassembled WGS sequence"/>
</dbReference>
<gene>
    <name evidence="3" type="ORF">QQX04_14075</name>
</gene>
<evidence type="ECO:0000256" key="1">
    <source>
        <dbReference type="SAM" id="MobiDB-lite"/>
    </source>
</evidence>